<dbReference type="AlphaFoldDB" id="A0A0F6WG28"/>
<sequence>MVNYRLISLALTASTLWLTKARYQYLLRLDAQPLPESRIALLLHLVSDNGASLEEVEAQPYGKRKIIV</sequence>
<proteinExistence type="predicted"/>
<dbReference type="RefSeq" id="WP_000248797.1">
    <property type="nucleotide sequence ID" value="NZ_KM085449.1"/>
</dbReference>
<organism evidence="1">
    <name type="scientific">Escherichia coli O104:H7</name>
    <dbReference type="NCBI Taxonomy" id="1619910"/>
    <lineage>
        <taxon>Bacteria</taxon>
        <taxon>Pseudomonadati</taxon>
        <taxon>Pseudomonadota</taxon>
        <taxon>Gammaproteobacteria</taxon>
        <taxon>Enterobacterales</taxon>
        <taxon>Enterobacteriaceae</taxon>
        <taxon>Escherichia</taxon>
    </lineage>
</organism>
<keyword evidence="1" id="KW-0614">Plasmid</keyword>
<evidence type="ECO:0000313" key="1">
    <source>
        <dbReference type="EMBL" id="AKF16806.1"/>
    </source>
</evidence>
<geneLocation type="plasmid" evidence="1">
    <name>pO104_H7</name>
</geneLocation>
<accession>A0A0F6WG28</accession>
<name>A0A0F6WG28_ECOLX</name>
<reference evidence="1" key="1">
    <citation type="journal article" date="2015" name="BMC Microbiol.">
        <title>Genome sequencing and comparative genomics provides insights on the evolutionary dynamics and pathogenic potential of different H-serotypes of Shiga toxin-producing Escherichia coli O104.</title>
        <authorList>
            <person name="Yan X."/>
            <person name="Fratamico P.M."/>
            <person name="Bono J.L."/>
            <person name="Baranzoni G.M."/>
            <person name="Chen C.Y."/>
        </authorList>
    </citation>
    <scope>NUCLEOTIDE SEQUENCE</scope>
    <source>
        <strain evidence="1">RM9387</strain>
        <plasmid evidence="1">pO104_H7</plasmid>
    </source>
</reference>
<dbReference type="EMBL" id="KM085449">
    <property type="protein sequence ID" value="AKF16806.1"/>
    <property type="molecule type" value="Genomic_DNA"/>
</dbReference>
<protein>
    <submittedName>
        <fullName evidence="1">Uncharacterized protein</fullName>
    </submittedName>
</protein>